<keyword evidence="4 7" id="KW-0812">Transmembrane</keyword>
<dbReference type="Gene3D" id="1.10.3720.10">
    <property type="entry name" value="MetI-like"/>
    <property type="match status" value="1"/>
</dbReference>
<evidence type="ECO:0000256" key="3">
    <source>
        <dbReference type="ARBA" id="ARBA00022475"/>
    </source>
</evidence>
<protein>
    <submittedName>
        <fullName evidence="10">Sugar ABC transporter permease</fullName>
    </submittedName>
</protein>
<evidence type="ECO:0000256" key="4">
    <source>
        <dbReference type="ARBA" id="ARBA00022692"/>
    </source>
</evidence>
<keyword evidence="2 7" id="KW-0813">Transport</keyword>
<keyword evidence="11" id="KW-1185">Reference proteome</keyword>
<comment type="similarity">
    <text evidence="7">Belongs to the binding-protein-dependent transport system permease family.</text>
</comment>
<name>A0ABS1BA15_9MICO</name>
<keyword evidence="3" id="KW-1003">Cell membrane</keyword>
<proteinExistence type="inferred from homology"/>
<feature type="compositionally biased region" description="Basic and acidic residues" evidence="8">
    <location>
        <begin position="31"/>
        <end position="41"/>
    </location>
</feature>
<accession>A0ABS1BA15</accession>
<feature type="transmembrane region" description="Helical" evidence="7">
    <location>
        <begin position="253"/>
        <end position="274"/>
    </location>
</feature>
<dbReference type="SUPFAM" id="SSF161098">
    <property type="entry name" value="MetI-like"/>
    <property type="match status" value="1"/>
</dbReference>
<dbReference type="InterPro" id="IPR035906">
    <property type="entry name" value="MetI-like_sf"/>
</dbReference>
<dbReference type="PANTHER" id="PTHR43227">
    <property type="entry name" value="BLL4140 PROTEIN"/>
    <property type="match status" value="1"/>
</dbReference>
<evidence type="ECO:0000313" key="10">
    <source>
        <dbReference type="EMBL" id="MBK0331470.1"/>
    </source>
</evidence>
<feature type="transmembrane region" description="Helical" evidence="7">
    <location>
        <begin position="213"/>
        <end position="232"/>
    </location>
</feature>
<keyword evidence="5 7" id="KW-1133">Transmembrane helix</keyword>
<evidence type="ECO:0000256" key="1">
    <source>
        <dbReference type="ARBA" id="ARBA00004651"/>
    </source>
</evidence>
<feature type="transmembrane region" description="Helical" evidence="7">
    <location>
        <begin position="306"/>
        <end position="327"/>
    </location>
</feature>
<dbReference type="Proteomes" id="UP000612352">
    <property type="component" value="Unassembled WGS sequence"/>
</dbReference>
<feature type="domain" description="ABC transmembrane type-1" evidence="9">
    <location>
        <begin position="113"/>
        <end position="327"/>
    </location>
</feature>
<evidence type="ECO:0000313" key="11">
    <source>
        <dbReference type="Proteomes" id="UP000612352"/>
    </source>
</evidence>
<sequence length="345" mass="38054">MPATAAEEEAIALQTQGGSSPSRRGRKNRRGRDGRAPRRPKDSIGVRLRRDWQMLVLMIPGVLCLLLFFYIPILGNVIAFQDYQPYLKITEAPYMAMQNFIDLFDDSRFFLALKNTLILAVVQLLLFFPVPIVLALVVDSMVTPRLRRAFQSIVYLPHFLSWVLVIALFQQMLGGAGFINKFLLTHGMEAIPFMTNPSTFPLLIALENVWKDAGWGMIIFLAALASIDASLYESAAADGAGRFRRAWHITLPGMRPVIVLLLILNLGSILTVGFEQFILQRDAVGADASEVLDTYAYYTGVIGGDWSMGAAAGLAKGVVGTILVLLANKFAHMLGEDGIYRGSAR</sequence>
<dbReference type="InterPro" id="IPR050809">
    <property type="entry name" value="UgpAE/MalFG_permease"/>
</dbReference>
<gene>
    <name evidence="10" type="ORF">I8D64_08650</name>
</gene>
<comment type="caution">
    <text evidence="10">The sequence shown here is derived from an EMBL/GenBank/DDBJ whole genome shotgun (WGS) entry which is preliminary data.</text>
</comment>
<evidence type="ECO:0000259" key="9">
    <source>
        <dbReference type="PROSITE" id="PS50928"/>
    </source>
</evidence>
<dbReference type="InterPro" id="IPR000515">
    <property type="entry name" value="MetI-like"/>
</dbReference>
<keyword evidence="6 7" id="KW-0472">Membrane</keyword>
<dbReference type="Pfam" id="PF00528">
    <property type="entry name" value="BPD_transp_1"/>
    <property type="match status" value="1"/>
</dbReference>
<feature type="transmembrane region" description="Helical" evidence="7">
    <location>
        <begin position="117"/>
        <end position="138"/>
    </location>
</feature>
<feature type="transmembrane region" description="Helical" evidence="7">
    <location>
        <begin position="55"/>
        <end position="78"/>
    </location>
</feature>
<comment type="subcellular location">
    <subcellularLocation>
        <location evidence="1 7">Cell membrane</location>
        <topology evidence="1 7">Multi-pass membrane protein</topology>
    </subcellularLocation>
</comment>
<dbReference type="CDD" id="cd06261">
    <property type="entry name" value="TM_PBP2"/>
    <property type="match status" value="1"/>
</dbReference>
<evidence type="ECO:0000256" key="8">
    <source>
        <dbReference type="SAM" id="MobiDB-lite"/>
    </source>
</evidence>
<dbReference type="PROSITE" id="PS50928">
    <property type="entry name" value="ABC_TM1"/>
    <property type="match status" value="1"/>
</dbReference>
<evidence type="ECO:0000256" key="2">
    <source>
        <dbReference type="ARBA" id="ARBA00022448"/>
    </source>
</evidence>
<feature type="compositionally biased region" description="Acidic residues" evidence="8">
    <location>
        <begin position="1"/>
        <end position="10"/>
    </location>
</feature>
<reference evidence="10 11" key="1">
    <citation type="submission" date="2020-12" db="EMBL/GenBank/DDBJ databases">
        <title>Brachybacterium sp. MASK1Z-5, whole genome shotgun sequence.</title>
        <authorList>
            <person name="Tuo L."/>
        </authorList>
    </citation>
    <scope>NUCLEOTIDE SEQUENCE [LARGE SCALE GENOMIC DNA]</scope>
    <source>
        <strain evidence="10 11">MASK1Z-5</strain>
    </source>
</reference>
<organism evidence="10 11">
    <name type="scientific">Brachybacterium halotolerans</name>
    <dbReference type="NCBI Taxonomy" id="2795215"/>
    <lineage>
        <taxon>Bacteria</taxon>
        <taxon>Bacillati</taxon>
        <taxon>Actinomycetota</taxon>
        <taxon>Actinomycetes</taxon>
        <taxon>Micrococcales</taxon>
        <taxon>Dermabacteraceae</taxon>
        <taxon>Brachybacterium</taxon>
    </lineage>
</organism>
<evidence type="ECO:0000256" key="7">
    <source>
        <dbReference type="RuleBase" id="RU363032"/>
    </source>
</evidence>
<feature type="transmembrane region" description="Helical" evidence="7">
    <location>
        <begin position="159"/>
        <end position="179"/>
    </location>
</feature>
<dbReference type="EMBL" id="JAEDAJ010000004">
    <property type="protein sequence ID" value="MBK0331470.1"/>
    <property type="molecule type" value="Genomic_DNA"/>
</dbReference>
<dbReference type="PANTHER" id="PTHR43227:SF11">
    <property type="entry name" value="BLL4140 PROTEIN"/>
    <property type="match status" value="1"/>
</dbReference>
<feature type="region of interest" description="Disordered" evidence="8">
    <location>
        <begin position="1"/>
        <end position="41"/>
    </location>
</feature>
<evidence type="ECO:0000256" key="5">
    <source>
        <dbReference type="ARBA" id="ARBA00022989"/>
    </source>
</evidence>
<evidence type="ECO:0000256" key="6">
    <source>
        <dbReference type="ARBA" id="ARBA00023136"/>
    </source>
</evidence>